<feature type="signal peptide" evidence="1">
    <location>
        <begin position="1"/>
        <end position="22"/>
    </location>
</feature>
<proteinExistence type="predicted"/>
<organism evidence="2 3">
    <name type="scientific">Jhaorihella thermophila</name>
    <dbReference type="NCBI Taxonomy" id="488547"/>
    <lineage>
        <taxon>Bacteria</taxon>
        <taxon>Pseudomonadati</taxon>
        <taxon>Pseudomonadota</taxon>
        <taxon>Alphaproteobacteria</taxon>
        <taxon>Rhodobacterales</taxon>
        <taxon>Paracoccaceae</taxon>
        <taxon>Jhaorihella</taxon>
    </lineage>
</organism>
<evidence type="ECO:0000256" key="1">
    <source>
        <dbReference type="SAM" id="SignalP"/>
    </source>
</evidence>
<evidence type="ECO:0000313" key="3">
    <source>
        <dbReference type="Proteomes" id="UP000236742"/>
    </source>
</evidence>
<dbReference type="Proteomes" id="UP000236742">
    <property type="component" value="Unassembled WGS sequence"/>
</dbReference>
<name>A0A1H5V1W7_9RHOB</name>
<dbReference type="EMBL" id="FNVD01000005">
    <property type="protein sequence ID" value="SEF81216.1"/>
    <property type="molecule type" value="Genomic_DNA"/>
</dbReference>
<sequence>MPRVIARISIAALSVAALAALAACDPGPNGYGTAPPGVSQAEHDARVKAKREARRAYYAGPRGGAAGL</sequence>
<accession>A0A1H5V1W7</accession>
<protein>
    <recommendedName>
        <fullName evidence="4">Lipoprotein</fullName>
    </recommendedName>
</protein>
<reference evidence="2 3" key="1">
    <citation type="submission" date="2016-10" db="EMBL/GenBank/DDBJ databases">
        <authorList>
            <person name="de Groot N.N."/>
        </authorList>
    </citation>
    <scope>NUCLEOTIDE SEQUENCE [LARGE SCALE GENOMIC DNA]</scope>
    <source>
        <strain evidence="2 3">DSM 23413</strain>
    </source>
</reference>
<dbReference type="PROSITE" id="PS51257">
    <property type="entry name" value="PROKAR_LIPOPROTEIN"/>
    <property type="match status" value="1"/>
</dbReference>
<keyword evidence="1" id="KW-0732">Signal</keyword>
<gene>
    <name evidence="2" type="ORF">SAMN05421751_10597</name>
</gene>
<feature type="chain" id="PRO_5009286783" description="Lipoprotein" evidence="1">
    <location>
        <begin position="23"/>
        <end position="68"/>
    </location>
</feature>
<evidence type="ECO:0000313" key="2">
    <source>
        <dbReference type="EMBL" id="SEF81216.1"/>
    </source>
</evidence>
<dbReference type="AlphaFoldDB" id="A0A1H5V1W7"/>
<keyword evidence="3" id="KW-1185">Reference proteome</keyword>
<evidence type="ECO:0008006" key="4">
    <source>
        <dbReference type="Google" id="ProtNLM"/>
    </source>
</evidence>